<organism evidence="1 2">
    <name type="scientific">Solanum commersonii</name>
    <name type="common">Commerson's wild potato</name>
    <name type="synonym">Commerson's nightshade</name>
    <dbReference type="NCBI Taxonomy" id="4109"/>
    <lineage>
        <taxon>Eukaryota</taxon>
        <taxon>Viridiplantae</taxon>
        <taxon>Streptophyta</taxon>
        <taxon>Embryophyta</taxon>
        <taxon>Tracheophyta</taxon>
        <taxon>Spermatophyta</taxon>
        <taxon>Magnoliopsida</taxon>
        <taxon>eudicotyledons</taxon>
        <taxon>Gunneridae</taxon>
        <taxon>Pentapetalae</taxon>
        <taxon>asterids</taxon>
        <taxon>lamiids</taxon>
        <taxon>Solanales</taxon>
        <taxon>Solanaceae</taxon>
        <taxon>Solanoideae</taxon>
        <taxon>Solaneae</taxon>
        <taxon>Solanum</taxon>
    </lineage>
</organism>
<keyword evidence="2" id="KW-1185">Reference proteome</keyword>
<gene>
    <name evidence="1" type="ORF">H5410_040004</name>
</gene>
<dbReference type="Proteomes" id="UP000824120">
    <property type="component" value="Chromosome 8"/>
</dbReference>
<reference evidence="1 2" key="1">
    <citation type="submission" date="2020-09" db="EMBL/GenBank/DDBJ databases">
        <title>De no assembly of potato wild relative species, Solanum commersonii.</title>
        <authorList>
            <person name="Cho K."/>
        </authorList>
    </citation>
    <scope>NUCLEOTIDE SEQUENCE [LARGE SCALE GENOMIC DNA]</scope>
    <source>
        <strain evidence="1">LZ3.2</strain>
        <tissue evidence="1">Leaf</tissue>
    </source>
</reference>
<protein>
    <submittedName>
        <fullName evidence="1">Uncharacterized protein</fullName>
    </submittedName>
</protein>
<dbReference type="AlphaFoldDB" id="A0A9J5XNU3"/>
<comment type="caution">
    <text evidence="1">The sequence shown here is derived from an EMBL/GenBank/DDBJ whole genome shotgun (WGS) entry which is preliminary data.</text>
</comment>
<sequence>MTCFICKKTGHNKVVCAKYGSGRTSQPDSKRKSSQQKHNQVNKVLFVVTPLLCQELLKQEQD</sequence>
<proteinExistence type="predicted"/>
<evidence type="ECO:0000313" key="2">
    <source>
        <dbReference type="Proteomes" id="UP000824120"/>
    </source>
</evidence>
<name>A0A9J5XNU3_SOLCO</name>
<accession>A0A9J5XNU3</accession>
<dbReference type="EMBL" id="JACXVP010000008">
    <property type="protein sequence ID" value="KAG5589490.1"/>
    <property type="molecule type" value="Genomic_DNA"/>
</dbReference>
<evidence type="ECO:0000313" key="1">
    <source>
        <dbReference type="EMBL" id="KAG5589490.1"/>
    </source>
</evidence>